<dbReference type="InterPro" id="IPR013159">
    <property type="entry name" value="DnaA_C"/>
</dbReference>
<proteinExistence type="predicted"/>
<protein>
    <submittedName>
        <fullName evidence="2">DNA replication protein</fullName>
    </submittedName>
</protein>
<comment type="caution">
    <text evidence="2">The sequence shown here is derived from an EMBL/GenBank/DDBJ whole genome shotgun (WGS) entry which is preliminary data.</text>
</comment>
<dbReference type="GO" id="GO:0006275">
    <property type="term" value="P:regulation of DNA replication"/>
    <property type="evidence" value="ECO:0007669"/>
    <property type="project" value="InterPro"/>
</dbReference>
<evidence type="ECO:0000313" key="2">
    <source>
        <dbReference type="EMBL" id="KAA3503151.1"/>
    </source>
</evidence>
<dbReference type="NCBIfam" id="NF004687">
    <property type="entry name" value="PRK06030.1-2"/>
    <property type="match status" value="1"/>
</dbReference>
<organism evidence="2 3">
    <name type="scientific">Rhizobium rhizogenes</name>
    <name type="common">Agrobacterium rhizogenes</name>
    <dbReference type="NCBI Taxonomy" id="359"/>
    <lineage>
        <taxon>Bacteria</taxon>
        <taxon>Pseudomonadati</taxon>
        <taxon>Pseudomonadota</taxon>
        <taxon>Alphaproteobacteria</taxon>
        <taxon>Hyphomicrobiales</taxon>
        <taxon>Rhizobiaceae</taxon>
        <taxon>Rhizobium/Agrobacterium group</taxon>
        <taxon>Rhizobium</taxon>
    </lineage>
</organism>
<dbReference type="GO" id="GO:0043565">
    <property type="term" value="F:sequence-specific DNA binding"/>
    <property type="evidence" value="ECO:0007669"/>
    <property type="project" value="InterPro"/>
</dbReference>
<dbReference type="Proteomes" id="UP000473658">
    <property type="component" value="Unassembled WGS sequence"/>
</dbReference>
<dbReference type="SUPFAM" id="SSF48295">
    <property type="entry name" value="TrpR-like"/>
    <property type="match status" value="1"/>
</dbReference>
<dbReference type="SMART" id="SM00760">
    <property type="entry name" value="Bac_DnaA_C"/>
    <property type="match status" value="1"/>
</dbReference>
<sequence length="145" mass="16355">MPSDTSPLSVAARPCAPVTDRHFRRWPPAAGREEISRICRLVRQLTAEMVQLTGERLAGPRLSGHRDRRRSECHIRQIAMYVCHVQLGIAMSDIGPCFGRDRTTVGHACQVVEDRRDEPAFDEFVAALERLTGSIFNVMRGVRDE</sequence>
<dbReference type="Gene3D" id="1.10.1750.10">
    <property type="match status" value="1"/>
</dbReference>
<dbReference type="AlphaFoldDB" id="A0AA88JU44"/>
<dbReference type="RefSeq" id="WP_149898852.1">
    <property type="nucleotide sequence ID" value="NZ_QRFF01000002.1"/>
</dbReference>
<dbReference type="GO" id="GO:0006270">
    <property type="term" value="P:DNA replication initiation"/>
    <property type="evidence" value="ECO:0007669"/>
    <property type="project" value="InterPro"/>
</dbReference>
<dbReference type="EMBL" id="QRFF01000002">
    <property type="protein sequence ID" value="KAA3503151.1"/>
    <property type="molecule type" value="Genomic_DNA"/>
</dbReference>
<feature type="domain" description="Chromosomal replication initiator DnaA C-terminal" evidence="1">
    <location>
        <begin position="38"/>
        <end position="112"/>
    </location>
</feature>
<accession>A0AA88JU44</accession>
<dbReference type="InterPro" id="IPR010921">
    <property type="entry name" value="Trp_repressor/repl_initiator"/>
</dbReference>
<gene>
    <name evidence="2" type="ORF">DXM27_09745</name>
</gene>
<evidence type="ECO:0000313" key="3">
    <source>
        <dbReference type="Proteomes" id="UP000473658"/>
    </source>
</evidence>
<evidence type="ECO:0000259" key="1">
    <source>
        <dbReference type="SMART" id="SM00760"/>
    </source>
</evidence>
<reference evidence="2 3" key="1">
    <citation type="submission" date="2018-08" db="EMBL/GenBank/DDBJ databases">
        <title>Crown Gall in kiwifruit.</title>
        <authorList>
            <person name="Visnovsky S.B."/>
            <person name="Pitman A.R."/>
        </authorList>
    </citation>
    <scope>NUCLEOTIDE SEQUENCE [LARGE SCALE GENOMIC DNA]</scope>
    <source>
        <strain evidence="2 3">SBV_302_78_2</strain>
    </source>
</reference>
<name>A0AA88JU44_RHIRH</name>
<dbReference type="GO" id="GO:0005524">
    <property type="term" value="F:ATP binding"/>
    <property type="evidence" value="ECO:0007669"/>
    <property type="project" value="InterPro"/>
</dbReference>
<dbReference type="CDD" id="cd06571">
    <property type="entry name" value="Bac_DnaA_C"/>
    <property type="match status" value="1"/>
</dbReference>
<dbReference type="Pfam" id="PF08299">
    <property type="entry name" value="Bac_DnaA_C"/>
    <property type="match status" value="1"/>
</dbReference>